<feature type="domain" description="Ionotropic glutamate receptor C-terminal" evidence="12">
    <location>
        <begin position="14"/>
        <end position="339"/>
    </location>
</feature>
<evidence type="ECO:0000256" key="3">
    <source>
        <dbReference type="ARBA" id="ARBA00022692"/>
    </source>
</evidence>
<keyword evidence="8" id="KW-0325">Glycoprotein</keyword>
<evidence type="ECO:0000313" key="14">
    <source>
        <dbReference type="Proteomes" id="UP000199026"/>
    </source>
</evidence>
<dbReference type="Pfam" id="PF00497">
    <property type="entry name" value="SBP_bac_3"/>
    <property type="match status" value="1"/>
</dbReference>
<feature type="transmembrane region" description="Helical" evidence="10">
    <location>
        <begin position="187"/>
        <end position="205"/>
    </location>
</feature>
<dbReference type="SUPFAM" id="SSF53850">
    <property type="entry name" value="Periplasmic binding protein-like II"/>
    <property type="match status" value="1"/>
</dbReference>
<keyword evidence="5" id="KW-0406">Ion transport</keyword>
<keyword evidence="9" id="KW-0407">Ion channel</keyword>
<keyword evidence="7" id="KW-0675">Receptor</keyword>
<comment type="subcellular location">
    <subcellularLocation>
        <location evidence="1">Membrane</location>
        <topology evidence="1">Multi-pass membrane protein</topology>
    </subcellularLocation>
</comment>
<evidence type="ECO:0000313" key="13">
    <source>
        <dbReference type="EMBL" id="SDY06962.1"/>
    </source>
</evidence>
<dbReference type="STRING" id="576131.SAMN05444486_10148"/>
<dbReference type="OrthoDB" id="9768183at2"/>
<evidence type="ECO:0000259" key="11">
    <source>
        <dbReference type="SMART" id="SM00062"/>
    </source>
</evidence>
<evidence type="ECO:0000256" key="10">
    <source>
        <dbReference type="SAM" id="Phobius"/>
    </source>
</evidence>
<evidence type="ECO:0000256" key="6">
    <source>
        <dbReference type="ARBA" id="ARBA00023136"/>
    </source>
</evidence>
<dbReference type="RefSeq" id="WP_089886897.1">
    <property type="nucleotide sequence ID" value="NZ_CALJFH010000032.1"/>
</dbReference>
<evidence type="ECO:0000256" key="9">
    <source>
        <dbReference type="ARBA" id="ARBA00023303"/>
    </source>
</evidence>
<evidence type="ECO:0000256" key="8">
    <source>
        <dbReference type="ARBA" id="ARBA00023180"/>
    </source>
</evidence>
<evidence type="ECO:0000256" key="2">
    <source>
        <dbReference type="ARBA" id="ARBA00022448"/>
    </source>
</evidence>
<evidence type="ECO:0000256" key="7">
    <source>
        <dbReference type="ARBA" id="ARBA00023170"/>
    </source>
</evidence>
<dbReference type="EMBL" id="FNPR01000001">
    <property type="protein sequence ID" value="SDY06962.1"/>
    <property type="molecule type" value="Genomic_DNA"/>
</dbReference>
<dbReference type="InterPro" id="IPR001320">
    <property type="entry name" value="Iontro_rcpt_C"/>
</dbReference>
<dbReference type="InterPro" id="IPR001638">
    <property type="entry name" value="Solute-binding_3/MltF_N"/>
</dbReference>
<name>A0A1H3GUF9_9RHOB</name>
<feature type="domain" description="Solute-binding protein family 3/N-terminal" evidence="11">
    <location>
        <begin position="14"/>
        <end position="339"/>
    </location>
</feature>
<keyword evidence="3 10" id="KW-0812">Transmembrane</keyword>
<keyword evidence="4 10" id="KW-1133">Transmembrane helix</keyword>
<organism evidence="13 14">
    <name type="scientific">Lentibacter algarum</name>
    <dbReference type="NCBI Taxonomy" id="576131"/>
    <lineage>
        <taxon>Bacteria</taxon>
        <taxon>Pseudomonadati</taxon>
        <taxon>Pseudomonadota</taxon>
        <taxon>Alphaproteobacteria</taxon>
        <taxon>Rhodobacterales</taxon>
        <taxon>Roseobacteraceae</taxon>
        <taxon>Lentibacter</taxon>
    </lineage>
</organism>
<evidence type="ECO:0000256" key="5">
    <source>
        <dbReference type="ARBA" id="ARBA00023065"/>
    </source>
</evidence>
<dbReference type="Proteomes" id="UP000199026">
    <property type="component" value="Unassembled WGS sequence"/>
</dbReference>
<keyword evidence="6 10" id="KW-0472">Membrane</keyword>
<dbReference type="SMART" id="SM00062">
    <property type="entry name" value="PBPb"/>
    <property type="match status" value="1"/>
</dbReference>
<keyword evidence="14" id="KW-1185">Reference proteome</keyword>
<dbReference type="InterPro" id="IPR015683">
    <property type="entry name" value="Ionotropic_Glu_rcpt"/>
</dbReference>
<dbReference type="GO" id="GO:0016020">
    <property type="term" value="C:membrane"/>
    <property type="evidence" value="ECO:0007669"/>
    <property type="project" value="UniProtKB-SubCell"/>
</dbReference>
<evidence type="ECO:0000259" key="12">
    <source>
        <dbReference type="SMART" id="SM00079"/>
    </source>
</evidence>
<dbReference type="SMART" id="SM00079">
    <property type="entry name" value="PBPe"/>
    <property type="match status" value="1"/>
</dbReference>
<proteinExistence type="predicted"/>
<dbReference type="Gene3D" id="3.40.190.10">
    <property type="entry name" value="Periplasmic binding protein-like II"/>
    <property type="match status" value="2"/>
</dbReference>
<gene>
    <name evidence="13" type="ORF">SAMN05444486_10148</name>
</gene>
<dbReference type="AlphaFoldDB" id="A0A1H3GUF9"/>
<dbReference type="Gene3D" id="1.10.287.70">
    <property type="match status" value="1"/>
</dbReference>
<evidence type="ECO:0000256" key="1">
    <source>
        <dbReference type="ARBA" id="ARBA00004141"/>
    </source>
</evidence>
<dbReference type="GO" id="GO:0015276">
    <property type="term" value="F:ligand-gated monoatomic ion channel activity"/>
    <property type="evidence" value="ECO:0007669"/>
    <property type="project" value="InterPro"/>
</dbReference>
<dbReference type="Pfam" id="PF00060">
    <property type="entry name" value="Lig_chan"/>
    <property type="match status" value="1"/>
</dbReference>
<accession>A0A1H3GUF9</accession>
<reference evidence="13 14" key="1">
    <citation type="submission" date="2016-10" db="EMBL/GenBank/DDBJ databases">
        <authorList>
            <person name="de Groot N.N."/>
        </authorList>
    </citation>
    <scope>NUCLEOTIDE SEQUENCE [LARGE SCALE GENOMIC DNA]</scope>
    <source>
        <strain evidence="13 14">DSM 24677</strain>
    </source>
</reference>
<protein>
    <submittedName>
        <fullName evidence="13">Amino acid ABC transporter substrate-binding protein, PAAT family</fullName>
    </submittedName>
</protein>
<dbReference type="SUPFAM" id="SSF81324">
    <property type="entry name" value="Voltage-gated potassium channels"/>
    <property type="match status" value="1"/>
</dbReference>
<keyword evidence="2" id="KW-0813">Transport</keyword>
<feature type="transmembrane region" description="Helical" evidence="10">
    <location>
        <begin position="122"/>
        <end position="143"/>
    </location>
</feature>
<evidence type="ECO:0000256" key="4">
    <source>
        <dbReference type="ARBA" id="ARBA00022989"/>
    </source>
</evidence>
<sequence>MLLSSLAAMAQNAPLTFTTVERPPFSMDAIGERSGFSIDLMRAIAKELGRPIKFQPVETFGEMLSSVEEGRSDGAIANISITAAREQVMDFSQPIFESGLQIMLPEEERSASLFSVIVTRDIAFFLLSAFGALFSIGMLMWVFERKRQPYFQRPFKEALFPSFWWALNLVVNGGFEERVPQTRVGRFFGVMLVVSSLFVVSIFVAKITAAMTVAAISENVDSINDIEGRAIATTAGSTGEAFLAARGIAFTPYTKLADMLTDFENGEIDAVVFDGPILAWYLQSRSKESGRLVERVFKRENYGIALPTGSPLTEDINRALLALRENGTTDELQRKYFGN</sequence>
<dbReference type="PANTHER" id="PTHR18966">
    <property type="entry name" value="IONOTROPIC GLUTAMATE RECEPTOR"/>
    <property type="match status" value="1"/>
</dbReference>